<comment type="caution">
    <text evidence="1">The sequence shown here is derived from an EMBL/GenBank/DDBJ whole genome shotgun (WGS) entry which is preliminary data.</text>
</comment>
<gene>
    <name evidence="1" type="ORF">MOX91_07235</name>
</gene>
<accession>A0ABU4WHC5</accession>
<dbReference type="RefSeq" id="WP_370397420.1">
    <property type="nucleotide sequence ID" value="NZ_JALBUT010000008.1"/>
</dbReference>
<organism evidence="1 2">
    <name type="scientific">Intestinicryptomonas porci</name>
    <dbReference type="NCBI Taxonomy" id="2926320"/>
    <lineage>
        <taxon>Bacteria</taxon>
        <taxon>Pseudomonadati</taxon>
        <taxon>Verrucomicrobiota</taxon>
        <taxon>Opitutia</taxon>
        <taxon>Opitutales</taxon>
        <taxon>Intestinicryptomonaceae</taxon>
        <taxon>Intestinicryptomonas</taxon>
    </lineage>
</organism>
<sequence>MKFKIYADNPISENLNEIKSRYFTSLVQIEGFVVDWGGKFSNGKLCAQKASFMEGEGLNFRLKNASLSRDGIDYKFKDAVLTMDTSNVILNADGRCITLIKNNTRK</sequence>
<evidence type="ECO:0000313" key="1">
    <source>
        <dbReference type="EMBL" id="MDX8415966.1"/>
    </source>
</evidence>
<keyword evidence="2" id="KW-1185">Reference proteome</keyword>
<dbReference type="EMBL" id="JALBUT010000008">
    <property type="protein sequence ID" value="MDX8415966.1"/>
    <property type="molecule type" value="Genomic_DNA"/>
</dbReference>
<reference evidence="1 2" key="1">
    <citation type="submission" date="2022-03" db="EMBL/GenBank/DDBJ databases">
        <title>Novel taxa within the pig intestine.</title>
        <authorList>
            <person name="Wylensek D."/>
            <person name="Bishof K."/>
            <person name="Afrizal A."/>
            <person name="Clavel T."/>
        </authorList>
    </citation>
    <scope>NUCLEOTIDE SEQUENCE [LARGE SCALE GENOMIC DNA]</scope>
    <source>
        <strain evidence="1 2">CLA-KB-P66</strain>
    </source>
</reference>
<proteinExistence type="predicted"/>
<protein>
    <submittedName>
        <fullName evidence="1">Uncharacterized protein</fullName>
    </submittedName>
</protein>
<evidence type="ECO:0000313" key="2">
    <source>
        <dbReference type="Proteomes" id="UP001275932"/>
    </source>
</evidence>
<name>A0ABU4WHC5_9BACT</name>
<dbReference type="Proteomes" id="UP001275932">
    <property type="component" value="Unassembled WGS sequence"/>
</dbReference>